<reference evidence="1 2" key="1">
    <citation type="journal article" date="2016" name="Environ. Microbiol.">
        <title>New Methyloceanibacter diversity from North Sea sediments includes methanotroph containing solely the soluble methane monooxygenase.</title>
        <authorList>
            <person name="Vekeman B."/>
            <person name="Kerckhof F.M."/>
            <person name="Cremers G."/>
            <person name="de Vos P."/>
            <person name="Vandamme P."/>
            <person name="Boon N."/>
            <person name="Op den Camp H.J."/>
            <person name="Heylen K."/>
        </authorList>
    </citation>
    <scope>NUCLEOTIDE SEQUENCE [LARGE SCALE GENOMIC DNA]</scope>
    <source>
        <strain evidence="1 2">R-67176</strain>
    </source>
</reference>
<keyword evidence="2" id="KW-1185">Reference proteome</keyword>
<dbReference type="AlphaFoldDB" id="A0A1E3VLM5"/>
<dbReference type="EMBL" id="LPWE01000012">
    <property type="protein sequence ID" value="ODR94435.1"/>
    <property type="molecule type" value="Genomic_DNA"/>
</dbReference>
<dbReference type="Proteomes" id="UP000094172">
    <property type="component" value="Unassembled WGS sequence"/>
</dbReference>
<sequence>MRFLFGFILGVALTVVAAFVMDQREQQVEKRVVNWDVVNEKVGAATKDAQEVWSDFTSEMTGP</sequence>
<proteinExistence type="predicted"/>
<dbReference type="STRING" id="1774970.AUC70_07150"/>
<name>A0A1E3VLM5_9HYPH</name>
<accession>A0A1E3VLM5</accession>
<comment type="caution">
    <text evidence="1">The sequence shown here is derived from an EMBL/GenBank/DDBJ whole genome shotgun (WGS) entry which is preliminary data.</text>
</comment>
<gene>
    <name evidence="1" type="ORF">AUC70_07150</name>
</gene>
<evidence type="ECO:0000313" key="1">
    <source>
        <dbReference type="EMBL" id="ODR94435.1"/>
    </source>
</evidence>
<dbReference type="RefSeq" id="WP_069444798.1">
    <property type="nucleotide sequence ID" value="NZ_LPWE01000012.1"/>
</dbReference>
<evidence type="ECO:0000313" key="2">
    <source>
        <dbReference type="Proteomes" id="UP000094172"/>
    </source>
</evidence>
<organism evidence="1 2">
    <name type="scientific">Methyloceanibacter stevinii</name>
    <dbReference type="NCBI Taxonomy" id="1774970"/>
    <lineage>
        <taxon>Bacteria</taxon>
        <taxon>Pseudomonadati</taxon>
        <taxon>Pseudomonadota</taxon>
        <taxon>Alphaproteobacteria</taxon>
        <taxon>Hyphomicrobiales</taxon>
        <taxon>Hyphomicrobiaceae</taxon>
        <taxon>Methyloceanibacter</taxon>
    </lineage>
</organism>
<protein>
    <submittedName>
        <fullName evidence="1">Uncharacterized protein</fullName>
    </submittedName>
</protein>